<evidence type="ECO:0000256" key="2">
    <source>
        <dbReference type="SAM" id="Phobius"/>
    </source>
</evidence>
<evidence type="ECO:0000256" key="1">
    <source>
        <dbReference type="SAM" id="MobiDB-lite"/>
    </source>
</evidence>
<dbReference type="Proteomes" id="UP001378592">
    <property type="component" value="Unassembled WGS sequence"/>
</dbReference>
<proteinExistence type="predicted"/>
<feature type="transmembrane region" description="Helical" evidence="2">
    <location>
        <begin position="12"/>
        <end position="35"/>
    </location>
</feature>
<dbReference type="EMBL" id="JAZDUA010000764">
    <property type="protein sequence ID" value="KAK7789401.1"/>
    <property type="molecule type" value="Genomic_DNA"/>
</dbReference>
<organism evidence="3 4">
    <name type="scientific">Gryllus longicercus</name>
    <dbReference type="NCBI Taxonomy" id="2509291"/>
    <lineage>
        <taxon>Eukaryota</taxon>
        <taxon>Metazoa</taxon>
        <taxon>Ecdysozoa</taxon>
        <taxon>Arthropoda</taxon>
        <taxon>Hexapoda</taxon>
        <taxon>Insecta</taxon>
        <taxon>Pterygota</taxon>
        <taxon>Neoptera</taxon>
        <taxon>Polyneoptera</taxon>
        <taxon>Orthoptera</taxon>
        <taxon>Ensifera</taxon>
        <taxon>Gryllidea</taxon>
        <taxon>Grylloidea</taxon>
        <taxon>Gryllidae</taxon>
        <taxon>Gryllinae</taxon>
        <taxon>Gryllus</taxon>
    </lineage>
</organism>
<reference evidence="3 4" key="1">
    <citation type="submission" date="2024-03" db="EMBL/GenBank/DDBJ databases">
        <title>The genome assembly and annotation of the cricket Gryllus longicercus Weissman &amp; Gray.</title>
        <authorList>
            <person name="Szrajer S."/>
            <person name="Gray D."/>
            <person name="Ylla G."/>
        </authorList>
    </citation>
    <scope>NUCLEOTIDE SEQUENCE [LARGE SCALE GENOMIC DNA]</scope>
    <source>
        <strain evidence="3">DAG 2021-001</strain>
        <tissue evidence="3">Whole body minus gut</tissue>
    </source>
</reference>
<keyword evidence="4" id="KW-1185">Reference proteome</keyword>
<feature type="region of interest" description="Disordered" evidence="1">
    <location>
        <begin position="172"/>
        <end position="200"/>
    </location>
</feature>
<keyword evidence="2" id="KW-0812">Transmembrane</keyword>
<keyword evidence="2" id="KW-0472">Membrane</keyword>
<evidence type="ECO:0000313" key="3">
    <source>
        <dbReference type="EMBL" id="KAK7789401.1"/>
    </source>
</evidence>
<dbReference type="AlphaFoldDB" id="A0AAN9V0L8"/>
<feature type="transmembrane region" description="Helical" evidence="2">
    <location>
        <begin position="119"/>
        <end position="137"/>
    </location>
</feature>
<sequence>MGSRWPDHCCFCGLRPGAIVIGGFVIAVCLPLMTFMGKYSSQLDIDNEKHTDDSFYLAVALYKLNAALCGLEVVFTIGLFWGIYKRREKWVMRWLFVSAGWWTTLSVFSWAIYMSGSHYIPLLCTSFISPFIFFLGLRAMKTVAGLRDEMRKEDDLESQQYLYPSSLAAAGAGADADANPTTDPNANANATASAEDNVQL</sequence>
<comment type="caution">
    <text evidence="3">The sequence shown here is derived from an EMBL/GenBank/DDBJ whole genome shotgun (WGS) entry which is preliminary data.</text>
</comment>
<gene>
    <name evidence="3" type="ORF">R5R35_010263</name>
</gene>
<accession>A0AAN9V0L8</accession>
<feature type="transmembrane region" description="Helical" evidence="2">
    <location>
        <begin position="94"/>
        <end position="113"/>
    </location>
</feature>
<protein>
    <submittedName>
        <fullName evidence="3">Uncharacterized protein</fullName>
    </submittedName>
</protein>
<evidence type="ECO:0000313" key="4">
    <source>
        <dbReference type="Proteomes" id="UP001378592"/>
    </source>
</evidence>
<feature type="transmembrane region" description="Helical" evidence="2">
    <location>
        <begin position="55"/>
        <end position="82"/>
    </location>
</feature>
<feature type="compositionally biased region" description="Low complexity" evidence="1">
    <location>
        <begin position="172"/>
        <end position="192"/>
    </location>
</feature>
<name>A0AAN9V0L8_9ORTH</name>
<keyword evidence="2" id="KW-1133">Transmembrane helix</keyword>